<sequence>MKQQSALRRLLTPVFRQGSHYTPPWRSRCREKGNASMSGLFSGLPITMIPGILFSNSFLTTNRVGDFDEAFVSRIHMSLYYPELKKEQTKQLFKLNLDLIKDRFNAQNRKLTFDDSAIINFAEIHFDNHEHARWNGRQIRNASQTALALAEFDALNKSFSIELNNTFSEYLGDVFGTDGDKRAEENRLCARSEKNAEYLSKLMQRAAEKSQTSFRGHRNENSGSRYSRNEFQLTTQHSSGAYENSGHIYGQNSPIGVQQENYTYAQPTGLQQSNISFPQPMTIHDSRGQPILYPQQARSSSSPNSNQLAYPQPIPVTRPQHQHVISLMCSHKTGYTSRLNIKALNKARYQNAKGI</sequence>
<organism evidence="3 4">
    <name type="scientific">Botrytis paeoniae</name>
    <dbReference type="NCBI Taxonomy" id="278948"/>
    <lineage>
        <taxon>Eukaryota</taxon>
        <taxon>Fungi</taxon>
        <taxon>Dikarya</taxon>
        <taxon>Ascomycota</taxon>
        <taxon>Pezizomycotina</taxon>
        <taxon>Leotiomycetes</taxon>
        <taxon>Helotiales</taxon>
        <taxon>Sclerotiniaceae</taxon>
        <taxon>Botrytis</taxon>
    </lineage>
</organism>
<gene>
    <name evidence="3" type="ORF">BPAE_0002g00400</name>
</gene>
<dbReference type="Proteomes" id="UP000297910">
    <property type="component" value="Unassembled WGS sequence"/>
</dbReference>
<dbReference type="EMBL" id="PQXI01000002">
    <property type="protein sequence ID" value="TGO30949.1"/>
    <property type="molecule type" value="Genomic_DNA"/>
</dbReference>
<evidence type="ECO:0000256" key="1">
    <source>
        <dbReference type="SAM" id="MobiDB-lite"/>
    </source>
</evidence>
<dbReference type="PANTHER" id="PTHR46411:SF2">
    <property type="entry name" value="AAA+ ATPASE DOMAIN-CONTAINING PROTEIN"/>
    <property type="match status" value="1"/>
</dbReference>
<dbReference type="PANTHER" id="PTHR46411">
    <property type="entry name" value="FAMILY ATPASE, PUTATIVE-RELATED"/>
    <property type="match status" value="1"/>
</dbReference>
<evidence type="ECO:0000259" key="2">
    <source>
        <dbReference type="Pfam" id="PF23232"/>
    </source>
</evidence>
<feature type="region of interest" description="Disordered" evidence="1">
    <location>
        <begin position="294"/>
        <end position="314"/>
    </location>
</feature>
<dbReference type="InterPro" id="IPR056599">
    <property type="entry name" value="AAA_lid_fung"/>
</dbReference>
<dbReference type="AlphaFoldDB" id="A0A4Z1G7D1"/>
<feature type="domain" description="AAA+ ATPase lid" evidence="2">
    <location>
        <begin position="126"/>
        <end position="158"/>
    </location>
</feature>
<keyword evidence="4" id="KW-1185">Reference proteome</keyword>
<feature type="compositionally biased region" description="Polar residues" evidence="1">
    <location>
        <begin position="221"/>
        <end position="230"/>
    </location>
</feature>
<dbReference type="Pfam" id="PF23232">
    <property type="entry name" value="AAA_lid_13"/>
    <property type="match status" value="1"/>
</dbReference>
<feature type="region of interest" description="Disordered" evidence="1">
    <location>
        <begin position="207"/>
        <end position="230"/>
    </location>
</feature>
<accession>A0A4Z1G7D1</accession>
<dbReference type="SUPFAM" id="SSF52540">
    <property type="entry name" value="P-loop containing nucleoside triphosphate hydrolases"/>
    <property type="match status" value="1"/>
</dbReference>
<name>A0A4Z1G7D1_9HELO</name>
<proteinExistence type="predicted"/>
<comment type="caution">
    <text evidence="3">The sequence shown here is derived from an EMBL/GenBank/DDBJ whole genome shotgun (WGS) entry which is preliminary data.</text>
</comment>
<dbReference type="InterPro" id="IPR027417">
    <property type="entry name" value="P-loop_NTPase"/>
</dbReference>
<evidence type="ECO:0000313" key="4">
    <source>
        <dbReference type="Proteomes" id="UP000297910"/>
    </source>
</evidence>
<feature type="compositionally biased region" description="Polar residues" evidence="1">
    <location>
        <begin position="296"/>
        <end position="309"/>
    </location>
</feature>
<reference evidence="3 4" key="1">
    <citation type="submission" date="2017-12" db="EMBL/GenBank/DDBJ databases">
        <title>Comparative genomics of Botrytis spp.</title>
        <authorList>
            <person name="Valero-Jimenez C.A."/>
            <person name="Tapia P."/>
            <person name="Veloso J."/>
            <person name="Silva-Moreno E."/>
            <person name="Staats M."/>
            <person name="Valdes J.H."/>
            <person name="Van Kan J.A.L."/>
        </authorList>
    </citation>
    <scope>NUCLEOTIDE SEQUENCE [LARGE SCALE GENOMIC DNA]</scope>
    <source>
        <strain evidence="3 4">Bp0003</strain>
    </source>
</reference>
<evidence type="ECO:0000313" key="3">
    <source>
        <dbReference type="EMBL" id="TGO30949.1"/>
    </source>
</evidence>
<protein>
    <recommendedName>
        <fullName evidence="2">AAA+ ATPase lid domain-containing protein</fullName>
    </recommendedName>
</protein>